<evidence type="ECO:0000313" key="11">
    <source>
        <dbReference type="EMBL" id="NJB67045.1"/>
    </source>
</evidence>
<evidence type="ECO:0000256" key="7">
    <source>
        <dbReference type="ARBA" id="ARBA00023136"/>
    </source>
</evidence>
<dbReference type="InterPro" id="IPR006303">
    <property type="entry name" value="FliR"/>
</dbReference>
<keyword evidence="5 10" id="KW-0812">Transmembrane</keyword>
<evidence type="ECO:0000256" key="2">
    <source>
        <dbReference type="ARBA" id="ARBA00009772"/>
    </source>
</evidence>
<sequence length="260" mass="28481">MDIFAFDPESIFSFFLTLFRVSLILFVLPFFGGNSIPNPVKAALCLVLSWAVWPALSFTGVMFPKNIFQITLMIAGELLIGLVLMLVVRFLFAAVQMGGQLIGFQMGFAMINIVDPLTGTSVVVTSHFLYMTTLLTFLTLNGHLYLIQGLADSFALIPPGGLLITPELGEGILRMAGQIFVLAIRIAAPVMAALFMVDLALALVGRAAPQMHVLILGFPIKITVGFFFLGILFTYLSRHVEEFIHTMGPMFHTLLRTMSG</sequence>
<dbReference type="Proteomes" id="UP000580856">
    <property type="component" value="Unassembled WGS sequence"/>
</dbReference>
<dbReference type="GO" id="GO:0044780">
    <property type="term" value="P:bacterial-type flagellum assembly"/>
    <property type="evidence" value="ECO:0007669"/>
    <property type="project" value="UniProtKB-UniRule"/>
</dbReference>
<proteinExistence type="inferred from homology"/>
<keyword evidence="12" id="KW-1185">Reference proteome</keyword>
<name>A0A846QNR4_9BACT</name>
<dbReference type="InterPro" id="IPR002010">
    <property type="entry name" value="T3SS_IM_R"/>
</dbReference>
<feature type="transmembrane region" description="Helical" evidence="10">
    <location>
        <begin position="213"/>
        <end position="236"/>
    </location>
</feature>
<feature type="transmembrane region" description="Helical" evidence="10">
    <location>
        <begin position="70"/>
        <end position="95"/>
    </location>
</feature>
<dbReference type="NCBIfam" id="TIGR01400">
    <property type="entry name" value="fliR"/>
    <property type="match status" value="1"/>
</dbReference>
<feature type="transmembrane region" description="Helical" evidence="10">
    <location>
        <begin position="43"/>
        <end position="64"/>
    </location>
</feature>
<dbReference type="GO" id="GO:0006605">
    <property type="term" value="P:protein targeting"/>
    <property type="evidence" value="ECO:0007669"/>
    <property type="project" value="UniProtKB-UniRule"/>
</dbReference>
<evidence type="ECO:0000256" key="9">
    <source>
        <dbReference type="NCBIfam" id="TIGR01400"/>
    </source>
</evidence>
<comment type="subcellular location">
    <subcellularLocation>
        <location evidence="10">Cell membrane</location>
        <topology evidence="10">Multi-pass membrane protein</topology>
    </subcellularLocation>
    <subcellularLocation>
        <location evidence="10">Bacterial flagellum basal body</location>
    </subcellularLocation>
</comment>
<dbReference type="GO" id="GO:0005886">
    <property type="term" value="C:plasma membrane"/>
    <property type="evidence" value="ECO:0007669"/>
    <property type="project" value="UniProtKB-SubCell"/>
</dbReference>
<evidence type="ECO:0000256" key="6">
    <source>
        <dbReference type="ARBA" id="ARBA00022989"/>
    </source>
</evidence>
<dbReference type="EMBL" id="JAATJA010000001">
    <property type="protein sequence ID" value="NJB67045.1"/>
    <property type="molecule type" value="Genomic_DNA"/>
</dbReference>
<evidence type="ECO:0000256" key="5">
    <source>
        <dbReference type="ARBA" id="ARBA00022692"/>
    </source>
</evidence>
<feature type="transmembrane region" description="Helical" evidence="10">
    <location>
        <begin position="12"/>
        <end position="31"/>
    </location>
</feature>
<evidence type="ECO:0000256" key="4">
    <source>
        <dbReference type="ARBA" id="ARBA00022475"/>
    </source>
</evidence>
<keyword evidence="6 10" id="KW-1133">Transmembrane helix</keyword>
<evidence type="ECO:0000256" key="3">
    <source>
        <dbReference type="ARBA" id="ARBA00021717"/>
    </source>
</evidence>
<feature type="transmembrane region" description="Helical" evidence="10">
    <location>
        <begin position="176"/>
        <end position="201"/>
    </location>
</feature>
<organism evidence="11 12">
    <name type="scientific">Desulfobaculum xiamenense</name>
    <dbReference type="NCBI Taxonomy" id="995050"/>
    <lineage>
        <taxon>Bacteria</taxon>
        <taxon>Pseudomonadati</taxon>
        <taxon>Thermodesulfobacteriota</taxon>
        <taxon>Desulfovibrionia</taxon>
        <taxon>Desulfovibrionales</taxon>
        <taxon>Desulfovibrionaceae</taxon>
        <taxon>Desulfobaculum</taxon>
    </lineage>
</organism>
<dbReference type="PANTHER" id="PTHR30065:SF1">
    <property type="entry name" value="SURFACE PRESENTATION OF ANTIGENS PROTEIN SPAR"/>
    <property type="match status" value="1"/>
</dbReference>
<dbReference type="RefSeq" id="WP_167940134.1">
    <property type="nucleotide sequence ID" value="NZ_JAATJA010000001.1"/>
</dbReference>
<accession>A0A846QNR4</accession>
<keyword evidence="8 10" id="KW-0975">Bacterial flagellum</keyword>
<comment type="caution">
    <text evidence="11">The sequence shown here is derived from an EMBL/GenBank/DDBJ whole genome shotgun (WGS) entry which is preliminary data.</text>
</comment>
<reference evidence="11 12" key="1">
    <citation type="submission" date="2020-03" db="EMBL/GenBank/DDBJ databases">
        <title>Genomic Encyclopedia of Type Strains, Phase IV (KMG-IV): sequencing the most valuable type-strain genomes for metagenomic binning, comparative biology and taxonomic classification.</title>
        <authorList>
            <person name="Goeker M."/>
        </authorList>
    </citation>
    <scope>NUCLEOTIDE SEQUENCE [LARGE SCALE GENOMIC DNA]</scope>
    <source>
        <strain evidence="11 12">DSM 24233</strain>
    </source>
</reference>
<protein>
    <recommendedName>
        <fullName evidence="3 9">Flagellar biosynthetic protein FliR</fullName>
    </recommendedName>
</protein>
<feature type="transmembrane region" description="Helical" evidence="10">
    <location>
        <begin position="107"/>
        <end position="130"/>
    </location>
</feature>
<dbReference type="PANTHER" id="PTHR30065">
    <property type="entry name" value="FLAGELLAR BIOSYNTHETIC PROTEIN FLIR"/>
    <property type="match status" value="1"/>
</dbReference>
<keyword evidence="11" id="KW-0966">Cell projection</keyword>
<evidence type="ECO:0000256" key="8">
    <source>
        <dbReference type="ARBA" id="ARBA00023143"/>
    </source>
</evidence>
<dbReference type="PRINTS" id="PR00953">
    <property type="entry name" value="TYPE3IMRPROT"/>
</dbReference>
<keyword evidence="11" id="KW-0969">Cilium</keyword>
<comment type="function">
    <text evidence="1 10">Role in flagellar biosynthesis.</text>
</comment>
<dbReference type="AlphaFoldDB" id="A0A846QNR4"/>
<dbReference type="Pfam" id="PF01311">
    <property type="entry name" value="Bac_export_1"/>
    <property type="match status" value="1"/>
</dbReference>
<gene>
    <name evidence="11" type="ORF">GGQ74_000685</name>
</gene>
<evidence type="ECO:0000256" key="1">
    <source>
        <dbReference type="ARBA" id="ARBA00002578"/>
    </source>
</evidence>
<evidence type="ECO:0000256" key="10">
    <source>
        <dbReference type="RuleBase" id="RU362071"/>
    </source>
</evidence>
<keyword evidence="11" id="KW-0282">Flagellum</keyword>
<comment type="similarity">
    <text evidence="2 10">Belongs to the FliR/MopE/SpaR family.</text>
</comment>
<evidence type="ECO:0000313" key="12">
    <source>
        <dbReference type="Proteomes" id="UP000580856"/>
    </source>
</evidence>
<keyword evidence="7 10" id="KW-0472">Membrane</keyword>
<dbReference type="GO" id="GO:0009425">
    <property type="term" value="C:bacterial-type flagellum basal body"/>
    <property type="evidence" value="ECO:0007669"/>
    <property type="project" value="UniProtKB-SubCell"/>
</dbReference>
<keyword evidence="4 10" id="KW-1003">Cell membrane</keyword>